<dbReference type="UniPathway" id="UPA00344"/>
<gene>
    <name evidence="4" type="ORF">SAMN05421852_11470</name>
</gene>
<comment type="similarity">
    <text evidence="2">Belongs to the MoaD family.</text>
</comment>
<dbReference type="InterPro" id="IPR044672">
    <property type="entry name" value="MOCS2A"/>
</dbReference>
<keyword evidence="5" id="KW-1185">Reference proteome</keyword>
<dbReference type="Gene3D" id="3.10.20.30">
    <property type="match status" value="1"/>
</dbReference>
<dbReference type="OrthoDB" id="9801945at2"/>
<dbReference type="GO" id="GO:1990133">
    <property type="term" value="C:molybdopterin adenylyltransferase complex"/>
    <property type="evidence" value="ECO:0007669"/>
    <property type="project" value="TreeGrafter"/>
</dbReference>
<evidence type="ECO:0000256" key="3">
    <source>
        <dbReference type="ARBA" id="ARBA00024247"/>
    </source>
</evidence>
<dbReference type="CDD" id="cd00754">
    <property type="entry name" value="Ubl_MoaD"/>
    <property type="match status" value="1"/>
</dbReference>
<organism evidence="4 5">
    <name type="scientific">Thermoflavimicrobium dichotomicum</name>
    <dbReference type="NCBI Taxonomy" id="46223"/>
    <lineage>
        <taxon>Bacteria</taxon>
        <taxon>Bacillati</taxon>
        <taxon>Bacillota</taxon>
        <taxon>Bacilli</taxon>
        <taxon>Bacillales</taxon>
        <taxon>Thermoactinomycetaceae</taxon>
        <taxon>Thermoflavimicrobium</taxon>
    </lineage>
</organism>
<proteinExistence type="inferred from homology"/>
<evidence type="ECO:0000256" key="1">
    <source>
        <dbReference type="ARBA" id="ARBA00022741"/>
    </source>
</evidence>
<evidence type="ECO:0000313" key="4">
    <source>
        <dbReference type="EMBL" id="SFJ62669.1"/>
    </source>
</evidence>
<dbReference type="GO" id="GO:0006777">
    <property type="term" value="P:Mo-molybdopterin cofactor biosynthetic process"/>
    <property type="evidence" value="ECO:0007669"/>
    <property type="project" value="InterPro"/>
</dbReference>
<dbReference type="InterPro" id="IPR012675">
    <property type="entry name" value="Beta-grasp_dom_sf"/>
</dbReference>
<name>A0A1I3SXS9_9BACL</name>
<dbReference type="InterPro" id="IPR003749">
    <property type="entry name" value="ThiS/MoaD-like"/>
</dbReference>
<dbReference type="STRING" id="46223.SAMN05421852_11470"/>
<dbReference type="Pfam" id="PF02597">
    <property type="entry name" value="ThiS"/>
    <property type="match status" value="1"/>
</dbReference>
<dbReference type="InterPro" id="IPR016155">
    <property type="entry name" value="Mopterin_synth/thiamin_S_b"/>
</dbReference>
<accession>A0A1I3SXS9</accession>
<evidence type="ECO:0000256" key="2">
    <source>
        <dbReference type="ARBA" id="ARBA00024200"/>
    </source>
</evidence>
<dbReference type="SUPFAM" id="SSF54285">
    <property type="entry name" value="MoaD/ThiS"/>
    <property type="match status" value="1"/>
</dbReference>
<sequence length="78" mass="8744">MKILCFADLGEKIGKNVEFPLETTITVRELREKLSEQYPLYQQQLQTCMVAINQTYAEEETVISPDDVVALIPPVSGG</sequence>
<evidence type="ECO:0000313" key="5">
    <source>
        <dbReference type="Proteomes" id="UP000199545"/>
    </source>
</evidence>
<dbReference type="Proteomes" id="UP000199545">
    <property type="component" value="Unassembled WGS sequence"/>
</dbReference>
<dbReference type="NCBIfam" id="TIGR01682">
    <property type="entry name" value="moaD"/>
    <property type="match status" value="1"/>
</dbReference>
<reference evidence="4 5" key="1">
    <citation type="submission" date="2016-10" db="EMBL/GenBank/DDBJ databases">
        <authorList>
            <person name="de Groot N.N."/>
        </authorList>
    </citation>
    <scope>NUCLEOTIDE SEQUENCE [LARGE SCALE GENOMIC DNA]</scope>
    <source>
        <strain evidence="4 5">DSM 44778</strain>
    </source>
</reference>
<dbReference type="PANTHER" id="PTHR33359:SF1">
    <property type="entry name" value="MOLYBDOPTERIN SYNTHASE SULFUR CARRIER SUBUNIT"/>
    <property type="match status" value="1"/>
</dbReference>
<keyword evidence="1" id="KW-0547">Nucleotide-binding</keyword>
<protein>
    <recommendedName>
        <fullName evidence="3">Molybdopterin synthase sulfur carrier subunit</fullName>
    </recommendedName>
</protein>
<dbReference type="GO" id="GO:0000166">
    <property type="term" value="F:nucleotide binding"/>
    <property type="evidence" value="ECO:0007669"/>
    <property type="project" value="UniProtKB-KW"/>
</dbReference>
<dbReference type="EMBL" id="FORR01000014">
    <property type="protein sequence ID" value="SFJ62669.1"/>
    <property type="molecule type" value="Genomic_DNA"/>
</dbReference>
<dbReference type="RefSeq" id="WP_093230939.1">
    <property type="nucleotide sequence ID" value="NZ_FORR01000014.1"/>
</dbReference>
<dbReference type="PANTHER" id="PTHR33359">
    <property type="entry name" value="MOLYBDOPTERIN SYNTHASE SULFUR CARRIER SUBUNIT"/>
    <property type="match status" value="1"/>
</dbReference>
<dbReference type="AlphaFoldDB" id="A0A1I3SXS9"/>